<evidence type="ECO:0008006" key="3">
    <source>
        <dbReference type="Google" id="ProtNLM"/>
    </source>
</evidence>
<dbReference type="Proteomes" id="UP000633205">
    <property type="component" value="Unassembled WGS sequence"/>
</dbReference>
<accession>A0A916YCL6</accession>
<gene>
    <name evidence="1" type="ORF">GCM10010915_20310</name>
</gene>
<comment type="caution">
    <text evidence="1">The sequence shown here is derived from an EMBL/GenBank/DDBJ whole genome shotgun (WGS) entry which is preliminary data.</text>
</comment>
<dbReference type="RefSeq" id="WP_188712123.1">
    <property type="nucleotide sequence ID" value="NZ_BMHO01000001.1"/>
</dbReference>
<reference evidence="1" key="1">
    <citation type="journal article" date="2014" name="Int. J. Syst. Evol. Microbiol.">
        <title>Complete genome sequence of Corynebacterium casei LMG S-19264T (=DSM 44701T), isolated from a smear-ripened cheese.</title>
        <authorList>
            <consortium name="US DOE Joint Genome Institute (JGI-PGF)"/>
            <person name="Walter F."/>
            <person name="Albersmeier A."/>
            <person name="Kalinowski J."/>
            <person name="Ruckert C."/>
        </authorList>
    </citation>
    <scope>NUCLEOTIDE SEQUENCE</scope>
    <source>
        <strain evidence="1">CGMCC 1.15152</strain>
    </source>
</reference>
<keyword evidence="2" id="KW-1185">Reference proteome</keyword>
<dbReference type="EMBL" id="BMHO01000001">
    <property type="protein sequence ID" value="GGD39484.1"/>
    <property type="molecule type" value="Genomic_DNA"/>
</dbReference>
<evidence type="ECO:0000313" key="2">
    <source>
        <dbReference type="Proteomes" id="UP000633205"/>
    </source>
</evidence>
<name>A0A916YCL6_9MICO</name>
<reference evidence="1" key="2">
    <citation type="submission" date="2020-09" db="EMBL/GenBank/DDBJ databases">
        <authorList>
            <person name="Sun Q."/>
            <person name="Zhou Y."/>
        </authorList>
    </citation>
    <scope>NUCLEOTIDE SEQUENCE</scope>
    <source>
        <strain evidence="1">CGMCC 1.15152</strain>
    </source>
</reference>
<proteinExistence type="predicted"/>
<dbReference type="AlphaFoldDB" id="A0A916YCL6"/>
<sequence length="320" mass="35823">MNPRFALPDQLGEAFSVRAAREAGVSEKRLRGPQFEVPFRGVRSRPVAAAFPTTAEAERDDAWRRIRAYSQIMPEHAFFVGPTAALIGGVPLPTGLHRDLYVGVEFPRTPPRRAGVRGRRVSTSGHTVTVSGLRVADPILTWATLGEHLGEYDLVAATDHIIRVPRSPGGLVRLTRTRPYATRERLEQILLANRWRAAPKLRRALARARTGASSRPETWTRLLIVDAGLPEPVLDHDIFDERGTFVACGDMAYPHLKVLIEYEGDGHRERAQFERDIDRYSDVMELDWRAVRLTSAHVFRAQSEVVRRVCAAAAFRTPIG</sequence>
<protein>
    <recommendedName>
        <fullName evidence="3">DUF559 domain-containing protein</fullName>
    </recommendedName>
</protein>
<organism evidence="1 2">
    <name type="scientific">Microbacterium faecale</name>
    <dbReference type="NCBI Taxonomy" id="1804630"/>
    <lineage>
        <taxon>Bacteria</taxon>
        <taxon>Bacillati</taxon>
        <taxon>Actinomycetota</taxon>
        <taxon>Actinomycetes</taxon>
        <taxon>Micrococcales</taxon>
        <taxon>Microbacteriaceae</taxon>
        <taxon>Microbacterium</taxon>
    </lineage>
</organism>
<evidence type="ECO:0000313" key="1">
    <source>
        <dbReference type="EMBL" id="GGD39484.1"/>
    </source>
</evidence>